<reference evidence="12 13" key="1">
    <citation type="submission" date="2020-10" db="EMBL/GenBank/DDBJ databases">
        <authorList>
            <person name="Klimov P.B."/>
            <person name="Dyachkov S.M."/>
            <person name="Chetverikov P.E."/>
        </authorList>
    </citation>
    <scope>NUCLEOTIDE SEQUENCE [LARGE SCALE GENOMIC DNA]</scope>
    <source>
        <strain evidence="12">BMOC 18-1129-001#AD2665</strain>
        <tissue evidence="12">Entire mites</tissue>
    </source>
</reference>
<dbReference type="Gene3D" id="3.30.1330.20">
    <property type="entry name" value="Tubulin/FtsZ, C-terminal domain"/>
    <property type="match status" value="1"/>
</dbReference>
<keyword evidence="8" id="KW-0175">Coiled coil</keyword>
<dbReference type="SUPFAM" id="SSF55307">
    <property type="entry name" value="Tubulin C-terminal domain-like"/>
    <property type="match status" value="1"/>
</dbReference>
<feature type="compositionally biased region" description="Low complexity" evidence="9">
    <location>
        <begin position="166"/>
        <end position="176"/>
    </location>
</feature>
<dbReference type="SMART" id="SM00865">
    <property type="entry name" value="Tubulin_C"/>
    <property type="match status" value="1"/>
</dbReference>
<dbReference type="InterPro" id="IPR036525">
    <property type="entry name" value="Tubulin/FtsZ_GTPase_sf"/>
</dbReference>
<dbReference type="Pfam" id="PF03953">
    <property type="entry name" value="Tubulin_C"/>
    <property type="match status" value="1"/>
</dbReference>
<keyword evidence="6" id="KW-0342">GTP-binding</keyword>
<organism evidence="12 13">
    <name type="scientific">Fragariocoptes setiger</name>
    <dbReference type="NCBI Taxonomy" id="1670756"/>
    <lineage>
        <taxon>Eukaryota</taxon>
        <taxon>Metazoa</taxon>
        <taxon>Ecdysozoa</taxon>
        <taxon>Arthropoda</taxon>
        <taxon>Chelicerata</taxon>
        <taxon>Arachnida</taxon>
        <taxon>Acari</taxon>
        <taxon>Acariformes</taxon>
        <taxon>Trombidiformes</taxon>
        <taxon>Prostigmata</taxon>
        <taxon>Eupodina</taxon>
        <taxon>Eriophyoidea</taxon>
        <taxon>Phytoptidae</taxon>
        <taxon>Fragariocoptes</taxon>
    </lineage>
</organism>
<evidence type="ECO:0000259" key="10">
    <source>
        <dbReference type="SMART" id="SM00864"/>
    </source>
</evidence>
<dbReference type="PRINTS" id="PR01164">
    <property type="entry name" value="GAMMATUBULIN"/>
</dbReference>
<feature type="compositionally biased region" description="Low complexity" evidence="9">
    <location>
        <begin position="264"/>
        <end position="284"/>
    </location>
</feature>
<dbReference type="PRINTS" id="PR01161">
    <property type="entry name" value="TUBULIN"/>
</dbReference>
<feature type="region of interest" description="Disordered" evidence="9">
    <location>
        <begin position="37"/>
        <end position="74"/>
    </location>
</feature>
<feature type="domain" description="Tubulin/FtsZ GTPase" evidence="10">
    <location>
        <begin position="408"/>
        <end position="608"/>
    </location>
</feature>
<evidence type="ECO:0000256" key="3">
    <source>
        <dbReference type="ARBA" id="ARBA00022490"/>
    </source>
</evidence>
<keyword evidence="5" id="KW-0547">Nucleotide-binding</keyword>
<feature type="region of interest" description="Disordered" evidence="9">
    <location>
        <begin position="238"/>
        <end position="344"/>
    </location>
</feature>
<evidence type="ECO:0000259" key="11">
    <source>
        <dbReference type="SMART" id="SM00865"/>
    </source>
</evidence>
<feature type="compositionally biased region" description="Basic and acidic residues" evidence="9">
    <location>
        <begin position="208"/>
        <end position="220"/>
    </location>
</feature>
<evidence type="ECO:0000256" key="7">
    <source>
        <dbReference type="ARBA" id="ARBA00023212"/>
    </source>
</evidence>
<keyword evidence="7" id="KW-0206">Cytoskeleton</keyword>
<evidence type="ECO:0000256" key="8">
    <source>
        <dbReference type="SAM" id="Coils"/>
    </source>
</evidence>
<dbReference type="InterPro" id="IPR023123">
    <property type="entry name" value="Tubulin_C"/>
</dbReference>
<sequence>RRVKAKEKEIECLNIDNPLANELKRLCQTARMAKSRNFGVGNDARRNKHSKNRTNGRDEREDRHHGGDHEERYSREREIRPLLGVDSGPNTLFNIDPVNYRSLYSSSSRVNTNNFYRRNRFKMLNGSRMLGRMWSVGSNSNDEDNSLAASTSLAGTGLTGLEPSVSNNNNDGGSSSHAPTDVTQASTVTGVAVEPSAPSFTMIPASPVHHESTSNVEHNEQPPSYEEVVAAGANGHRQLPYAPVSHNVSTSDITSSVPHHVHGSASVLRSSSTSSTAVSSANRAQVQAQSQTERKSGGVYSTRDDTDAASQANSSTETRSTASNRKSTSSSNNNNKKSKSGALYRFKKIIPTPNTTPVAEMPREMITLQLGQCGNQIGFEFWKKLCAEHGINPEGIIEEFATETDDRKDVFFYQADDNHYIPRAILVDLEPRVINSIETSPYARLYNPENCFIHKEGGGAGNIWTTGYAQGEKLEETIFDMIEREAEGSDSLEGFVLCHSIAGGTGSGLGSYVLEVLSDRFPKKHVQTYSVFPNQIDTSDVVVQPYNSMLTLKRLINNSDCTVVLDNAALQRIATERLKMDDDQSFSQTNSLISTVMSVSTAPLRYPSFQNNYLVSLIAPLIPTAPLHFLMTGFTPLTAERAYDNIRKTTVLDVMRRLLQPANMLVSTPMHDRNSGHCYISILNIIQGDLDPTQVNKSIQRIRERKLAQFVPWGPAGIQVALSRRSPYIQSTHRVSGLVLANHTSISHLFERTISDYESLRKRGAFLNRFQQEEKFKDDLQNEMDSARNAVQDLVDEYHACTKSNYVNYLESKTAKPRY</sequence>
<feature type="compositionally biased region" description="Polar residues" evidence="9">
    <location>
        <begin position="308"/>
        <end position="317"/>
    </location>
</feature>
<dbReference type="SMART" id="SM00864">
    <property type="entry name" value="Tubulin"/>
    <property type="match status" value="1"/>
</dbReference>
<evidence type="ECO:0000256" key="1">
    <source>
        <dbReference type="ARBA" id="ARBA00004267"/>
    </source>
</evidence>
<dbReference type="EMBL" id="JAIFTH010000302">
    <property type="protein sequence ID" value="KAG9509873.1"/>
    <property type="molecule type" value="Genomic_DNA"/>
</dbReference>
<protein>
    <submittedName>
        <fullName evidence="12">Tubulin gamma-1 chain</fullName>
    </submittedName>
</protein>
<dbReference type="CDD" id="cd02188">
    <property type="entry name" value="gamma_tubulin"/>
    <property type="match status" value="1"/>
</dbReference>
<gene>
    <name evidence="12" type="primary">TUBG1</name>
    <name evidence="12" type="ORF">GZH46_01598</name>
</gene>
<dbReference type="InterPro" id="IPR003008">
    <property type="entry name" value="Tubulin_FtsZ_GTPase"/>
</dbReference>
<feature type="non-terminal residue" evidence="12">
    <location>
        <position position="1"/>
    </location>
</feature>
<name>A0ABQ7S909_9ACAR</name>
<dbReference type="PANTHER" id="PTHR11588">
    <property type="entry name" value="TUBULIN"/>
    <property type="match status" value="1"/>
</dbReference>
<dbReference type="InterPro" id="IPR000217">
    <property type="entry name" value="Tubulin"/>
</dbReference>
<feature type="region of interest" description="Disordered" evidence="9">
    <location>
        <begin position="154"/>
        <end position="222"/>
    </location>
</feature>
<proteinExistence type="inferred from homology"/>
<keyword evidence="13" id="KW-1185">Reference proteome</keyword>
<dbReference type="Gene3D" id="1.10.287.600">
    <property type="entry name" value="Helix hairpin bin"/>
    <property type="match status" value="1"/>
</dbReference>
<feature type="compositionally biased region" description="Basic and acidic residues" evidence="9">
    <location>
        <begin position="55"/>
        <end position="74"/>
    </location>
</feature>
<dbReference type="InterPro" id="IPR017975">
    <property type="entry name" value="Tubulin_CS"/>
</dbReference>
<feature type="domain" description="Tubulin/FtsZ 2-layer sandwich" evidence="11">
    <location>
        <begin position="611"/>
        <end position="755"/>
    </location>
</feature>
<feature type="compositionally biased region" description="Basic and acidic residues" evidence="9">
    <location>
        <begin position="292"/>
        <end position="306"/>
    </location>
</feature>
<feature type="coiled-coil region" evidence="8">
    <location>
        <begin position="770"/>
        <end position="797"/>
    </location>
</feature>
<dbReference type="InterPro" id="IPR037103">
    <property type="entry name" value="Tubulin/FtsZ-like_C"/>
</dbReference>
<dbReference type="Pfam" id="PF00091">
    <property type="entry name" value="Tubulin"/>
    <property type="match status" value="1"/>
</dbReference>
<dbReference type="Gene3D" id="3.40.50.1440">
    <property type="entry name" value="Tubulin/FtsZ, GTPase domain"/>
    <property type="match status" value="1"/>
</dbReference>
<comment type="similarity">
    <text evidence="2">Belongs to the tubulin family.</text>
</comment>
<feature type="compositionally biased region" description="Polar residues" evidence="9">
    <location>
        <begin position="246"/>
        <end position="257"/>
    </location>
</feature>
<dbReference type="Proteomes" id="UP000825002">
    <property type="component" value="Unassembled WGS sequence"/>
</dbReference>
<dbReference type="PROSITE" id="PS00227">
    <property type="entry name" value="TUBULIN"/>
    <property type="match status" value="1"/>
</dbReference>
<feature type="compositionally biased region" description="Low complexity" evidence="9">
    <location>
        <begin position="318"/>
        <end position="335"/>
    </location>
</feature>
<comment type="caution">
    <text evidence="12">The sequence shown here is derived from an EMBL/GenBank/DDBJ whole genome shotgun (WGS) entry which is preliminary data.</text>
</comment>
<evidence type="ECO:0000313" key="13">
    <source>
        <dbReference type="Proteomes" id="UP000825002"/>
    </source>
</evidence>
<evidence type="ECO:0000313" key="12">
    <source>
        <dbReference type="EMBL" id="KAG9509873.1"/>
    </source>
</evidence>
<evidence type="ECO:0000256" key="6">
    <source>
        <dbReference type="ARBA" id="ARBA00023134"/>
    </source>
</evidence>
<keyword evidence="4" id="KW-0493">Microtubule</keyword>
<dbReference type="InterPro" id="IPR008280">
    <property type="entry name" value="Tub_FtsZ_C"/>
</dbReference>
<dbReference type="InterPro" id="IPR002454">
    <property type="entry name" value="Gamma_tubulin"/>
</dbReference>
<dbReference type="SUPFAM" id="SSF52490">
    <property type="entry name" value="Tubulin nucleotide-binding domain-like"/>
    <property type="match status" value="1"/>
</dbReference>
<evidence type="ECO:0000256" key="9">
    <source>
        <dbReference type="SAM" id="MobiDB-lite"/>
    </source>
</evidence>
<accession>A0ABQ7S909</accession>
<comment type="subcellular location">
    <subcellularLocation>
        <location evidence="1">Cytoplasm</location>
        <location evidence="1">Cytoskeleton</location>
        <location evidence="1">Microtubule organizing center</location>
    </subcellularLocation>
</comment>
<feature type="compositionally biased region" description="Polar residues" evidence="9">
    <location>
        <begin position="177"/>
        <end position="189"/>
    </location>
</feature>
<evidence type="ECO:0000256" key="2">
    <source>
        <dbReference type="ARBA" id="ARBA00009636"/>
    </source>
</evidence>
<evidence type="ECO:0000256" key="5">
    <source>
        <dbReference type="ARBA" id="ARBA00022741"/>
    </source>
</evidence>
<dbReference type="InterPro" id="IPR018316">
    <property type="entry name" value="Tubulin/FtsZ_2-layer-sand-dom"/>
</dbReference>
<keyword evidence="3" id="KW-0963">Cytoplasm</keyword>
<evidence type="ECO:0000256" key="4">
    <source>
        <dbReference type="ARBA" id="ARBA00022701"/>
    </source>
</evidence>